<keyword evidence="2" id="KW-0812">Transmembrane</keyword>
<keyword evidence="4" id="KW-1185">Reference proteome</keyword>
<proteinExistence type="predicted"/>
<evidence type="ECO:0000313" key="3">
    <source>
        <dbReference type="EMBL" id="MBA8823411.1"/>
    </source>
</evidence>
<keyword evidence="3" id="KW-0131">Cell cycle</keyword>
<dbReference type="RefSeq" id="WP_220479471.1">
    <property type="nucleotide sequence ID" value="NZ_JACGWZ010000001.1"/>
</dbReference>
<dbReference type="Proteomes" id="UP000569329">
    <property type="component" value="Unassembled WGS sequence"/>
</dbReference>
<sequence length="195" mass="20178">MHKARQLPKKVTQSNVPFVVTVMAVLTIGIAGTLWLSSAAVSNTYQLRQAQTRVNVLSERKEDLLRQVSVMNSAPALRKRAEELGLVMPGEAAHVVMHPDGSVSMVGDPEPAKAPPAPPPQRPPAPDAGPPTAPAPPPQRPPAPDAGPPTAPAPPPQRPPAPDAGPPTAPAPPPQRPPAPDAGPPTAPTPPPQER</sequence>
<keyword evidence="3" id="KW-0132">Cell division</keyword>
<dbReference type="AlphaFoldDB" id="A0A839DW55"/>
<dbReference type="EMBL" id="JACGWZ010000001">
    <property type="protein sequence ID" value="MBA8823411.1"/>
    <property type="molecule type" value="Genomic_DNA"/>
</dbReference>
<reference evidence="3 4" key="1">
    <citation type="submission" date="2020-07" db="EMBL/GenBank/DDBJ databases">
        <title>Sequencing the genomes of 1000 actinobacteria strains.</title>
        <authorList>
            <person name="Klenk H.-P."/>
        </authorList>
    </citation>
    <scope>NUCLEOTIDE SEQUENCE [LARGE SCALE GENOMIC DNA]</scope>
    <source>
        <strain evidence="3 4">DSM 45975</strain>
    </source>
</reference>
<evidence type="ECO:0000256" key="2">
    <source>
        <dbReference type="SAM" id="Phobius"/>
    </source>
</evidence>
<feature type="region of interest" description="Disordered" evidence="1">
    <location>
        <begin position="100"/>
        <end position="195"/>
    </location>
</feature>
<evidence type="ECO:0000313" key="4">
    <source>
        <dbReference type="Proteomes" id="UP000569329"/>
    </source>
</evidence>
<evidence type="ECO:0000256" key="1">
    <source>
        <dbReference type="SAM" id="MobiDB-lite"/>
    </source>
</evidence>
<comment type="caution">
    <text evidence="3">The sequence shown here is derived from an EMBL/GenBank/DDBJ whole genome shotgun (WGS) entry which is preliminary data.</text>
</comment>
<dbReference type="GO" id="GO:0051301">
    <property type="term" value="P:cell division"/>
    <property type="evidence" value="ECO:0007669"/>
    <property type="project" value="UniProtKB-KW"/>
</dbReference>
<feature type="compositionally biased region" description="Pro residues" evidence="1">
    <location>
        <begin position="112"/>
        <end position="195"/>
    </location>
</feature>
<accession>A0A839DW55</accession>
<protein>
    <submittedName>
        <fullName evidence="3">Cell division protein FtsB</fullName>
    </submittedName>
</protein>
<feature type="transmembrane region" description="Helical" evidence="2">
    <location>
        <begin position="16"/>
        <end position="36"/>
    </location>
</feature>
<name>A0A839DW55_9PSEU</name>
<organism evidence="3 4">
    <name type="scientific">Halosaccharopolyspora lacisalsi</name>
    <dbReference type="NCBI Taxonomy" id="1000566"/>
    <lineage>
        <taxon>Bacteria</taxon>
        <taxon>Bacillati</taxon>
        <taxon>Actinomycetota</taxon>
        <taxon>Actinomycetes</taxon>
        <taxon>Pseudonocardiales</taxon>
        <taxon>Pseudonocardiaceae</taxon>
        <taxon>Halosaccharopolyspora</taxon>
    </lineage>
</organism>
<keyword evidence="2" id="KW-1133">Transmembrane helix</keyword>
<gene>
    <name evidence="3" type="ORF">FHX42_000740</name>
</gene>
<keyword evidence="2" id="KW-0472">Membrane</keyword>